<dbReference type="Gene3D" id="1.10.287.1260">
    <property type="match status" value="1"/>
</dbReference>
<comment type="similarity">
    <text evidence="2">Belongs to the MscS (TC 1.A.23) family.</text>
</comment>
<comment type="caution">
    <text evidence="12">The sequence shown here is derived from an EMBL/GenBank/DDBJ whole genome shotgun (WGS) entry which is preliminary data.</text>
</comment>
<evidence type="ECO:0000259" key="11">
    <source>
        <dbReference type="Pfam" id="PF21088"/>
    </source>
</evidence>
<feature type="domain" description="Mechanosensitive ion channel transmembrane helices 2/3" evidence="11">
    <location>
        <begin position="153"/>
        <end position="193"/>
    </location>
</feature>
<feature type="transmembrane region" description="Helical" evidence="8">
    <location>
        <begin position="148"/>
        <end position="168"/>
    </location>
</feature>
<feature type="region of interest" description="Disordered" evidence="7">
    <location>
        <begin position="1"/>
        <end position="33"/>
    </location>
</feature>
<accession>A0A5M3X4U6</accession>
<feature type="domain" description="Mechanosensitive ion channel MscS C-terminal" evidence="10">
    <location>
        <begin position="265"/>
        <end position="353"/>
    </location>
</feature>
<evidence type="ECO:0000259" key="10">
    <source>
        <dbReference type="Pfam" id="PF21082"/>
    </source>
</evidence>
<protein>
    <recommendedName>
        <fullName evidence="14">Mechanosensitive ion channel protein MscS</fullName>
    </recommendedName>
</protein>
<dbReference type="SUPFAM" id="SSF50182">
    <property type="entry name" value="Sm-like ribonucleoproteins"/>
    <property type="match status" value="1"/>
</dbReference>
<dbReference type="InterPro" id="IPR011014">
    <property type="entry name" value="MscS_channel_TM-2"/>
</dbReference>
<feature type="domain" description="Mechanosensitive ion channel MscS" evidence="9">
    <location>
        <begin position="195"/>
        <end position="255"/>
    </location>
</feature>
<evidence type="ECO:0008006" key="14">
    <source>
        <dbReference type="Google" id="ProtNLM"/>
    </source>
</evidence>
<keyword evidence="13" id="KW-1185">Reference proteome</keyword>
<dbReference type="SUPFAM" id="SSF82861">
    <property type="entry name" value="Mechanosensitive channel protein MscS (YggB), transmembrane region"/>
    <property type="match status" value="1"/>
</dbReference>
<dbReference type="Pfam" id="PF21088">
    <property type="entry name" value="MS_channel_1st"/>
    <property type="match status" value="1"/>
</dbReference>
<keyword evidence="6 8" id="KW-0472">Membrane</keyword>
<dbReference type="PANTHER" id="PTHR30460">
    <property type="entry name" value="MODERATE CONDUCTANCE MECHANOSENSITIVE CHANNEL YBIO"/>
    <property type="match status" value="1"/>
</dbReference>
<evidence type="ECO:0000256" key="1">
    <source>
        <dbReference type="ARBA" id="ARBA00004651"/>
    </source>
</evidence>
<evidence type="ECO:0000256" key="4">
    <source>
        <dbReference type="ARBA" id="ARBA00022692"/>
    </source>
</evidence>
<keyword evidence="5 8" id="KW-1133">Transmembrane helix</keyword>
<sequence>MFLLSPSPSPTPSIMPSVTPSLSPSPTPTPSPTSLINFHEAGQTLVEACNKGEGLLCTILNAMLPPRAAYPEWIPLVAGVADVILIILLILVAAMVIRKIAHRLITRITLRAGEGVLPDRLRRAATPEDATSAILSERRRQRGDTLGSVLRSIASVVILGTAFLTIATKIGIPIAPLLTSVGVLGVAVGFGAQELVKDFIAGMFMLVEDQYGVGDVIDTGVAIGTVEAVTLRITRLRDADGKVWYVRNGTITRVGNESQGWSRAVVDIPVAYDADVIRVQDLLKEIATQLWEDENFHDTVIVEEPQVFGMEQISDSAVIFRVSVKTVPGERANAARELRRRIKRAFDEQGLAFAA</sequence>
<dbReference type="Gene3D" id="2.30.30.60">
    <property type="match status" value="1"/>
</dbReference>
<dbReference type="Pfam" id="PF21082">
    <property type="entry name" value="MS_channel_3rd"/>
    <property type="match status" value="1"/>
</dbReference>
<evidence type="ECO:0000256" key="8">
    <source>
        <dbReference type="SAM" id="Phobius"/>
    </source>
</evidence>
<gene>
    <name evidence="12" type="ORF">Amac_087460</name>
</gene>
<dbReference type="Gene3D" id="3.30.70.100">
    <property type="match status" value="1"/>
</dbReference>
<name>A0A5M3X4U6_9ACTN</name>
<dbReference type="EMBL" id="BLAE01000070">
    <property type="protein sequence ID" value="GES15149.1"/>
    <property type="molecule type" value="Genomic_DNA"/>
</dbReference>
<dbReference type="InterPro" id="IPR011066">
    <property type="entry name" value="MscS_channel_C_sf"/>
</dbReference>
<reference evidence="12 13" key="1">
    <citation type="submission" date="2019-10" db="EMBL/GenBank/DDBJ databases">
        <title>Whole genome shotgun sequence of Acrocarpospora macrocephala NBRC 16266.</title>
        <authorList>
            <person name="Ichikawa N."/>
            <person name="Kimura A."/>
            <person name="Kitahashi Y."/>
            <person name="Komaki H."/>
            <person name="Oguchi A."/>
        </authorList>
    </citation>
    <scope>NUCLEOTIDE SEQUENCE [LARGE SCALE GENOMIC DNA]</scope>
    <source>
        <strain evidence="12 13">NBRC 16266</strain>
    </source>
</reference>
<dbReference type="GO" id="GO:0005886">
    <property type="term" value="C:plasma membrane"/>
    <property type="evidence" value="ECO:0007669"/>
    <property type="project" value="UniProtKB-SubCell"/>
</dbReference>
<keyword evidence="4 8" id="KW-0812">Transmembrane</keyword>
<feature type="transmembrane region" description="Helical" evidence="8">
    <location>
        <begin position="73"/>
        <end position="97"/>
    </location>
</feature>
<dbReference type="Pfam" id="PF00924">
    <property type="entry name" value="MS_channel_2nd"/>
    <property type="match status" value="1"/>
</dbReference>
<proteinExistence type="inferred from homology"/>
<organism evidence="12 13">
    <name type="scientific">Acrocarpospora macrocephala</name>
    <dbReference type="NCBI Taxonomy" id="150177"/>
    <lineage>
        <taxon>Bacteria</taxon>
        <taxon>Bacillati</taxon>
        <taxon>Actinomycetota</taxon>
        <taxon>Actinomycetes</taxon>
        <taxon>Streptosporangiales</taxon>
        <taxon>Streptosporangiaceae</taxon>
        <taxon>Acrocarpospora</taxon>
    </lineage>
</organism>
<comment type="subcellular location">
    <subcellularLocation>
        <location evidence="1">Cell membrane</location>
        <topology evidence="1">Multi-pass membrane protein</topology>
    </subcellularLocation>
</comment>
<dbReference type="InterPro" id="IPR045276">
    <property type="entry name" value="YbiO_bact"/>
</dbReference>
<dbReference type="Proteomes" id="UP000331127">
    <property type="component" value="Unassembled WGS sequence"/>
</dbReference>
<evidence type="ECO:0000259" key="9">
    <source>
        <dbReference type="Pfam" id="PF00924"/>
    </source>
</evidence>
<evidence type="ECO:0000256" key="6">
    <source>
        <dbReference type="ARBA" id="ARBA00023136"/>
    </source>
</evidence>
<evidence type="ECO:0000313" key="12">
    <source>
        <dbReference type="EMBL" id="GES15149.1"/>
    </source>
</evidence>
<dbReference type="FunFam" id="2.30.30.60:FF:000001">
    <property type="entry name" value="MscS Mechanosensitive ion channel"/>
    <property type="match status" value="1"/>
</dbReference>
<dbReference type="InterPro" id="IPR023408">
    <property type="entry name" value="MscS_beta-dom_sf"/>
</dbReference>
<dbReference type="InterPro" id="IPR010920">
    <property type="entry name" value="LSM_dom_sf"/>
</dbReference>
<evidence type="ECO:0000256" key="3">
    <source>
        <dbReference type="ARBA" id="ARBA00022475"/>
    </source>
</evidence>
<keyword evidence="3" id="KW-1003">Cell membrane</keyword>
<dbReference type="InterPro" id="IPR006685">
    <property type="entry name" value="MscS_channel_2nd"/>
</dbReference>
<evidence type="ECO:0000256" key="5">
    <source>
        <dbReference type="ARBA" id="ARBA00022989"/>
    </source>
</evidence>
<evidence type="ECO:0000313" key="13">
    <source>
        <dbReference type="Proteomes" id="UP000331127"/>
    </source>
</evidence>
<dbReference type="PANTHER" id="PTHR30460:SF0">
    <property type="entry name" value="MODERATE CONDUCTANCE MECHANOSENSITIVE CHANNEL YBIO"/>
    <property type="match status" value="1"/>
</dbReference>
<feature type="transmembrane region" description="Helical" evidence="8">
    <location>
        <begin position="174"/>
        <end position="196"/>
    </location>
</feature>
<dbReference type="AlphaFoldDB" id="A0A5M3X4U6"/>
<dbReference type="GO" id="GO:0008381">
    <property type="term" value="F:mechanosensitive monoatomic ion channel activity"/>
    <property type="evidence" value="ECO:0007669"/>
    <property type="project" value="InterPro"/>
</dbReference>
<dbReference type="InterPro" id="IPR049142">
    <property type="entry name" value="MS_channel_1st"/>
</dbReference>
<dbReference type="SUPFAM" id="SSF82689">
    <property type="entry name" value="Mechanosensitive channel protein MscS (YggB), C-terminal domain"/>
    <property type="match status" value="1"/>
</dbReference>
<evidence type="ECO:0000256" key="2">
    <source>
        <dbReference type="ARBA" id="ARBA00008017"/>
    </source>
</evidence>
<dbReference type="InterPro" id="IPR049278">
    <property type="entry name" value="MS_channel_C"/>
</dbReference>
<evidence type="ECO:0000256" key="7">
    <source>
        <dbReference type="SAM" id="MobiDB-lite"/>
    </source>
</evidence>